<feature type="domain" description="Phosphoadenosine phosphosulphate reductase" evidence="7">
    <location>
        <begin position="51"/>
        <end position="225"/>
    </location>
</feature>
<dbReference type="CDD" id="cd23945">
    <property type="entry name" value="PAPS_reductase"/>
    <property type="match status" value="1"/>
</dbReference>
<dbReference type="PANTHER" id="PTHR46482:SF9">
    <property type="entry name" value="5'-ADENYLYLSULFATE REDUCTASE 1, CHLOROPLASTIC"/>
    <property type="match status" value="1"/>
</dbReference>
<dbReference type="NCBIfam" id="NF002537">
    <property type="entry name" value="PRK02090.1"/>
    <property type="match status" value="1"/>
</dbReference>
<comment type="caution">
    <text evidence="8">The sequence shown here is derived from an EMBL/GenBank/DDBJ whole genome shotgun (WGS) entry which is preliminary data.</text>
</comment>
<dbReference type="GO" id="GO:0005737">
    <property type="term" value="C:cytoplasm"/>
    <property type="evidence" value="ECO:0007669"/>
    <property type="project" value="UniProtKB-SubCell"/>
</dbReference>
<evidence type="ECO:0000313" key="8">
    <source>
        <dbReference type="EMBL" id="MBD3844896.1"/>
    </source>
</evidence>
<dbReference type="GO" id="GO:0070814">
    <property type="term" value="P:hydrogen sulfide biosynthetic process"/>
    <property type="evidence" value="ECO:0007669"/>
    <property type="project" value="UniProtKB-UniRule"/>
</dbReference>
<evidence type="ECO:0000256" key="3">
    <source>
        <dbReference type="ARBA" id="ARBA00023002"/>
    </source>
</evidence>
<dbReference type="Pfam" id="PF01507">
    <property type="entry name" value="PAPS_reduct"/>
    <property type="match status" value="1"/>
</dbReference>
<comment type="function">
    <text evidence="6">Catalyzes the formation of sulfite from adenosine 5'-phosphosulfate (APS) using thioredoxin as an electron donor.</text>
</comment>
<keyword evidence="9" id="KW-1185">Reference proteome</keyword>
<keyword evidence="2 6" id="KW-0479">Metal-binding</keyword>
<comment type="cofactor">
    <cofactor evidence="6">
        <name>[4Fe-4S] cluster</name>
        <dbReference type="ChEBI" id="CHEBI:49883"/>
    </cofactor>
    <text evidence="6">Binds 1 [4Fe-4S] cluster per subunit.</text>
</comment>
<evidence type="ECO:0000256" key="5">
    <source>
        <dbReference type="ARBA" id="ARBA00023014"/>
    </source>
</evidence>
<dbReference type="AlphaFoldDB" id="A0A927E506"/>
<evidence type="ECO:0000256" key="1">
    <source>
        <dbReference type="ARBA" id="ARBA00009732"/>
    </source>
</evidence>
<evidence type="ECO:0000256" key="6">
    <source>
        <dbReference type="HAMAP-Rule" id="MF_00063"/>
    </source>
</evidence>
<dbReference type="GO" id="GO:0004604">
    <property type="term" value="F:phosphoadenylyl-sulfate reductase (thioredoxin) activity"/>
    <property type="evidence" value="ECO:0007669"/>
    <property type="project" value="UniProtKB-UniRule"/>
</dbReference>
<dbReference type="PANTHER" id="PTHR46482">
    <property type="entry name" value="5'-ADENYLYLSULFATE REDUCTASE 3, CHLOROPLASTIC"/>
    <property type="match status" value="1"/>
</dbReference>
<reference evidence="8" key="1">
    <citation type="submission" date="2020-09" db="EMBL/GenBank/DDBJ databases">
        <title>Bosea spartocytisi sp. nov. a root nodule endophyte of Spartocytisus supranubius in the high mountain ecosystem fo the Teide National Park (Canary Islands, Spain).</title>
        <authorList>
            <person name="Pulido-Suarez L."/>
            <person name="Peix A."/>
            <person name="Igual J.M."/>
            <person name="Socas-Perez N."/>
            <person name="Velazquez E."/>
            <person name="Flores-Felix J.D."/>
            <person name="Leon-Barrios M."/>
        </authorList>
    </citation>
    <scope>NUCLEOTIDE SEQUENCE</scope>
    <source>
        <strain evidence="8">SSUT16</strain>
    </source>
</reference>
<feature type="binding site" evidence="6">
    <location>
        <position position="136"/>
    </location>
    <ligand>
        <name>[4Fe-4S] cluster</name>
        <dbReference type="ChEBI" id="CHEBI:49883"/>
    </ligand>
</feature>
<feature type="binding site" evidence="6">
    <location>
        <position position="137"/>
    </location>
    <ligand>
        <name>[4Fe-4S] cluster</name>
        <dbReference type="ChEBI" id="CHEBI:49883"/>
    </ligand>
</feature>
<dbReference type="GO" id="GO:0019379">
    <property type="term" value="P:sulfate assimilation, phosphoadenylyl sulfate reduction by phosphoadenylyl-sulfate reductase (thioredoxin)"/>
    <property type="evidence" value="ECO:0007669"/>
    <property type="project" value="UniProtKB-UniRule"/>
</dbReference>
<evidence type="ECO:0000313" key="9">
    <source>
        <dbReference type="Proteomes" id="UP000619295"/>
    </source>
</evidence>
<protein>
    <recommendedName>
        <fullName evidence="6">Adenosine 5'-phosphosulfate reductase</fullName>
        <shortName evidence="6">APS reductase</shortName>
        <ecNumber evidence="6">1.8.4.10</ecNumber>
    </recommendedName>
    <alternativeName>
        <fullName evidence="6">5'-adenylylsulfate reductase</fullName>
    </alternativeName>
    <alternativeName>
        <fullName evidence="6">Thioredoxin-dependent 5'-adenylylsulfate reductase</fullName>
    </alternativeName>
</protein>
<accession>A0A927E506</accession>
<comment type="pathway">
    <text evidence="6">Sulfur metabolism; hydrogen sulfide biosynthesis; sulfite from sulfate.</text>
</comment>
<dbReference type="GO" id="GO:0046872">
    <property type="term" value="F:metal ion binding"/>
    <property type="evidence" value="ECO:0007669"/>
    <property type="project" value="UniProtKB-KW"/>
</dbReference>
<evidence type="ECO:0000259" key="7">
    <source>
        <dbReference type="Pfam" id="PF01507"/>
    </source>
</evidence>
<evidence type="ECO:0000256" key="2">
    <source>
        <dbReference type="ARBA" id="ARBA00022723"/>
    </source>
</evidence>
<dbReference type="EMBL" id="JACXWY010000002">
    <property type="protein sequence ID" value="MBD3844896.1"/>
    <property type="molecule type" value="Genomic_DNA"/>
</dbReference>
<comment type="subcellular location">
    <subcellularLocation>
        <location evidence="6">Cytoplasm</location>
    </subcellularLocation>
</comment>
<organism evidence="8 9">
    <name type="scientific">Bosea spartocytisi</name>
    <dbReference type="NCBI Taxonomy" id="2773451"/>
    <lineage>
        <taxon>Bacteria</taxon>
        <taxon>Pseudomonadati</taxon>
        <taxon>Pseudomonadota</taxon>
        <taxon>Alphaproteobacteria</taxon>
        <taxon>Hyphomicrobiales</taxon>
        <taxon>Boseaceae</taxon>
        <taxon>Bosea</taxon>
    </lineage>
</organism>
<comment type="catalytic activity">
    <reaction evidence="6">
        <text>[thioredoxin]-disulfide + sulfite + AMP + 2 H(+) = adenosine 5'-phosphosulfate + [thioredoxin]-dithiol</text>
        <dbReference type="Rhea" id="RHEA:21976"/>
        <dbReference type="Rhea" id="RHEA-COMP:10698"/>
        <dbReference type="Rhea" id="RHEA-COMP:10700"/>
        <dbReference type="ChEBI" id="CHEBI:15378"/>
        <dbReference type="ChEBI" id="CHEBI:17359"/>
        <dbReference type="ChEBI" id="CHEBI:29950"/>
        <dbReference type="ChEBI" id="CHEBI:50058"/>
        <dbReference type="ChEBI" id="CHEBI:58243"/>
        <dbReference type="ChEBI" id="CHEBI:456215"/>
        <dbReference type="EC" id="1.8.4.10"/>
    </reaction>
</comment>
<keyword evidence="3 6" id="KW-0560">Oxidoreductase</keyword>
<dbReference type="Gene3D" id="3.40.50.620">
    <property type="entry name" value="HUPs"/>
    <property type="match status" value="1"/>
</dbReference>
<dbReference type="Proteomes" id="UP000619295">
    <property type="component" value="Unassembled WGS sequence"/>
</dbReference>
<feature type="active site" description="Nucleophile; cysteine thiosulfonate intermediate" evidence="6">
    <location>
        <position position="247"/>
    </location>
</feature>
<proteinExistence type="inferred from homology"/>
<evidence type="ECO:0000256" key="4">
    <source>
        <dbReference type="ARBA" id="ARBA00023004"/>
    </source>
</evidence>
<keyword evidence="5 6" id="KW-0411">Iron-sulfur</keyword>
<comment type="similarity">
    <text evidence="1 6">Belongs to the PAPS reductase family. CysH subfamily.</text>
</comment>
<dbReference type="HAMAP" id="MF_00063">
    <property type="entry name" value="CysH"/>
    <property type="match status" value="1"/>
</dbReference>
<feature type="binding site" evidence="6">
    <location>
        <position position="219"/>
    </location>
    <ligand>
        <name>[4Fe-4S] cluster</name>
        <dbReference type="ChEBI" id="CHEBI:49883"/>
    </ligand>
</feature>
<sequence>MAASPGPDETSTSPQPTVVLAARAAALDAAFGMADVPERLSGIVAQAAGPVVFTTSFGLEDQVLTHFIATAKLPVIFATLDTGRLFPEVYALWQETEERYGILIRPYYPRHDAVELYVRQNGINGFYGSRDARKSCCDIRKVEPLGRALAGADTWLTGLRADQSAARGGVKLAEADAARGLVKASPLIDWSRERTLAFAEANDVPINPLHAQGFVSIGCQPCTRAIRPGEPERAGRWWWEDDAAKECGLHVGSDGKLARAKIAPAEAHA</sequence>
<dbReference type="InterPro" id="IPR004511">
    <property type="entry name" value="PAPS/APS_Rdtase"/>
</dbReference>
<feature type="binding site" evidence="6">
    <location>
        <position position="222"/>
    </location>
    <ligand>
        <name>[4Fe-4S] cluster</name>
        <dbReference type="ChEBI" id="CHEBI:49883"/>
    </ligand>
</feature>
<dbReference type="GO" id="GO:0051539">
    <property type="term" value="F:4 iron, 4 sulfur cluster binding"/>
    <property type="evidence" value="ECO:0007669"/>
    <property type="project" value="UniProtKB-UniRule"/>
</dbReference>
<dbReference type="GO" id="GO:0043866">
    <property type="term" value="F:adenylyl-sulfate reductase (thioredoxin) activity"/>
    <property type="evidence" value="ECO:0007669"/>
    <property type="project" value="UniProtKB-EC"/>
</dbReference>
<dbReference type="InterPro" id="IPR002500">
    <property type="entry name" value="PAPS_reduct_dom"/>
</dbReference>
<keyword evidence="4 6" id="KW-0408">Iron</keyword>
<keyword evidence="6" id="KW-0963">Cytoplasm</keyword>
<gene>
    <name evidence="6" type="primary">cysH</name>
    <name evidence="8" type="ORF">IED13_04250</name>
</gene>
<dbReference type="EC" id="1.8.4.10" evidence="6"/>
<dbReference type="RefSeq" id="WP_191123478.1">
    <property type="nucleotide sequence ID" value="NZ_JACXWY010000002.1"/>
</dbReference>
<dbReference type="PIRSF" id="PIRSF000857">
    <property type="entry name" value="PAPS_reductase"/>
    <property type="match status" value="1"/>
</dbReference>
<dbReference type="SUPFAM" id="SSF52402">
    <property type="entry name" value="Adenine nucleotide alpha hydrolases-like"/>
    <property type="match status" value="1"/>
</dbReference>
<dbReference type="InterPro" id="IPR014729">
    <property type="entry name" value="Rossmann-like_a/b/a_fold"/>
</dbReference>
<name>A0A927E506_9HYPH</name>